<dbReference type="PANTHER" id="PTHR10926:SF19">
    <property type="entry name" value="CELL CYCLE CONTROL PROTEIN 50B"/>
    <property type="match status" value="1"/>
</dbReference>
<evidence type="ECO:0000256" key="1">
    <source>
        <dbReference type="ARBA" id="ARBA00004370"/>
    </source>
</evidence>
<comment type="similarity">
    <text evidence="2">Belongs to the CDC50/LEM3 family.</text>
</comment>
<evidence type="ECO:0000256" key="4">
    <source>
        <dbReference type="ARBA" id="ARBA00022989"/>
    </source>
</evidence>
<reference evidence="8 9" key="1">
    <citation type="submission" date="2013-03" db="EMBL/GenBank/DDBJ databases">
        <authorList>
            <person name="Warren W."/>
            <person name="Wilson R.K."/>
        </authorList>
    </citation>
    <scope>NUCLEOTIDE SEQUENCE</scope>
</reference>
<dbReference type="AlphaFoldDB" id="A0A7N9CRS4"/>
<feature type="transmembrane region" description="Helical" evidence="7">
    <location>
        <begin position="34"/>
        <end position="55"/>
    </location>
</feature>
<organism evidence="8 9">
    <name type="scientific">Macaca fascicularis</name>
    <name type="common">Crab-eating macaque</name>
    <name type="synonym">Cynomolgus monkey</name>
    <dbReference type="NCBI Taxonomy" id="9541"/>
    <lineage>
        <taxon>Eukaryota</taxon>
        <taxon>Metazoa</taxon>
        <taxon>Chordata</taxon>
        <taxon>Craniata</taxon>
        <taxon>Vertebrata</taxon>
        <taxon>Euteleostomi</taxon>
        <taxon>Mammalia</taxon>
        <taxon>Eutheria</taxon>
        <taxon>Euarchontoglires</taxon>
        <taxon>Primates</taxon>
        <taxon>Haplorrhini</taxon>
        <taxon>Catarrhini</taxon>
        <taxon>Cercopithecidae</taxon>
        <taxon>Cercopithecinae</taxon>
        <taxon>Macaca</taxon>
    </lineage>
</organism>
<evidence type="ECO:0000256" key="7">
    <source>
        <dbReference type="SAM" id="Phobius"/>
    </source>
</evidence>
<proteinExistence type="inferred from homology"/>
<keyword evidence="5 7" id="KW-0472">Membrane</keyword>
<evidence type="ECO:0000256" key="2">
    <source>
        <dbReference type="ARBA" id="ARBA00009457"/>
    </source>
</evidence>
<evidence type="ECO:0000256" key="5">
    <source>
        <dbReference type="ARBA" id="ARBA00023136"/>
    </source>
</evidence>
<evidence type="ECO:0000313" key="9">
    <source>
        <dbReference type="Proteomes" id="UP000233100"/>
    </source>
</evidence>
<dbReference type="GO" id="GO:0045332">
    <property type="term" value="P:phospholipid translocation"/>
    <property type="evidence" value="ECO:0007669"/>
    <property type="project" value="TreeGrafter"/>
</dbReference>
<dbReference type="GeneTree" id="ENSGT00390000004660"/>
<feature type="compositionally biased region" description="Low complexity" evidence="6">
    <location>
        <begin position="280"/>
        <end position="308"/>
    </location>
</feature>
<reference evidence="8" key="3">
    <citation type="submission" date="2025-09" db="UniProtKB">
        <authorList>
            <consortium name="Ensembl"/>
        </authorList>
    </citation>
    <scope>IDENTIFICATION</scope>
</reference>
<dbReference type="GO" id="GO:0005783">
    <property type="term" value="C:endoplasmic reticulum"/>
    <property type="evidence" value="ECO:0007669"/>
    <property type="project" value="TreeGrafter"/>
</dbReference>
<feature type="compositionally biased region" description="Low complexity" evidence="6">
    <location>
        <begin position="232"/>
        <end position="243"/>
    </location>
</feature>
<dbReference type="Pfam" id="PF03381">
    <property type="entry name" value="CDC50"/>
    <property type="match status" value="1"/>
</dbReference>
<dbReference type="GO" id="GO:0005794">
    <property type="term" value="C:Golgi apparatus"/>
    <property type="evidence" value="ECO:0007669"/>
    <property type="project" value="TreeGrafter"/>
</dbReference>
<reference evidence="8" key="2">
    <citation type="submission" date="2025-08" db="UniProtKB">
        <authorList>
            <consortium name="Ensembl"/>
        </authorList>
    </citation>
    <scope>IDENTIFICATION</scope>
</reference>
<dbReference type="GO" id="GO:0005886">
    <property type="term" value="C:plasma membrane"/>
    <property type="evidence" value="ECO:0007669"/>
    <property type="project" value="TreeGrafter"/>
</dbReference>
<feature type="region of interest" description="Disordered" evidence="6">
    <location>
        <begin position="222"/>
        <end position="243"/>
    </location>
</feature>
<feature type="region of interest" description="Disordered" evidence="6">
    <location>
        <begin position="275"/>
        <end position="308"/>
    </location>
</feature>
<evidence type="ECO:0000313" key="8">
    <source>
        <dbReference type="Ensembl" id="ENSMFAP00000054591.1"/>
    </source>
</evidence>
<evidence type="ECO:0008006" key="10">
    <source>
        <dbReference type="Google" id="ProtNLM"/>
    </source>
</evidence>
<dbReference type="Proteomes" id="UP000233100">
    <property type="component" value="Chromosome 7"/>
</dbReference>
<evidence type="ECO:0000256" key="3">
    <source>
        <dbReference type="ARBA" id="ARBA00022692"/>
    </source>
</evidence>
<protein>
    <recommendedName>
        <fullName evidence="10">Transmembrane protein 30B</fullName>
    </recommendedName>
</protein>
<comment type="subcellular location">
    <subcellularLocation>
        <location evidence="1">Membrane</location>
    </subcellularLocation>
</comment>
<accession>A0A7N9CRS4</accession>
<keyword evidence="9" id="KW-1185">Reference proteome</keyword>
<dbReference type="PANTHER" id="PTHR10926">
    <property type="entry name" value="CELL CYCLE CONTROL PROTEIN 50"/>
    <property type="match status" value="1"/>
</dbReference>
<name>A0A7N9CRS4_MACFA</name>
<sequence>MTWSATARGAHQPDNTAFTQQRLPAWQPLLSASIALPLFFCAGLAFIGLGLGLYYSSNGIKELEYDYTGDSGTSNCSVCAEAGQGRAPPPLLVRLVLLAARALPGPRVPLLRADQLLPEQPALRRVPRRRAAERAAQRAAPPGQRVRPYQLSAAGLPIAPCGAIANSLFNDSFSLWHQRLPGGLYVQVPLDRSGIAWWTDYHVKFRNPPLVNGSLALAFQGTAPRPTGAGRSTSSAPTPTTPVSSTRTSWCGCARRRCPRSASCMRASARATIRPGCRGAPTASTSPTTTRCARSAATSSSSSAASRGWVARTLSSASPTWSSAPSASSPALSC</sequence>
<keyword evidence="3 7" id="KW-0812">Transmembrane</keyword>
<dbReference type="InterPro" id="IPR005045">
    <property type="entry name" value="CDC50/LEM3_fam"/>
</dbReference>
<dbReference type="Ensembl" id="ENSMFAT00000080683.1">
    <property type="protein sequence ID" value="ENSMFAP00000054591.1"/>
    <property type="gene ID" value="ENSMFAG00000050713.1"/>
</dbReference>
<evidence type="ECO:0000256" key="6">
    <source>
        <dbReference type="SAM" id="MobiDB-lite"/>
    </source>
</evidence>
<keyword evidence="4 7" id="KW-1133">Transmembrane helix</keyword>